<dbReference type="KEGG" id="vg:65129436"/>
<accession>A0A7M1RXR7</accession>
<name>A0A7M1RXR7_9CAUD</name>
<dbReference type="Proteomes" id="UP000594030">
    <property type="component" value="Segment"/>
</dbReference>
<evidence type="ECO:0000313" key="1">
    <source>
        <dbReference type="EMBL" id="QOR58944.1"/>
    </source>
</evidence>
<sequence length="60" mass="7257">MSDRKKVLTLEDFEEFLRDHPNESPKEYPLSEETLNKFFEYVKEGMHYAKKECTSRRNKG</sequence>
<dbReference type="GeneID" id="65129436"/>
<organism evidence="1 2">
    <name type="scientific">uncultured phage cr108_1</name>
    <dbReference type="NCBI Taxonomy" id="2772069"/>
    <lineage>
        <taxon>Viruses</taxon>
        <taxon>Duplodnaviria</taxon>
        <taxon>Heunggongvirae</taxon>
        <taxon>Uroviricota</taxon>
        <taxon>Caudoviricetes</taxon>
        <taxon>Crassvirales</taxon>
        <taxon>Steigviridae</taxon>
        <taxon>Asinivirinae</taxon>
        <taxon>Pipoluvirus</taxon>
        <taxon>Pipoluvirus rarus</taxon>
    </lineage>
</organism>
<evidence type="ECO:0000313" key="2">
    <source>
        <dbReference type="Proteomes" id="UP000594030"/>
    </source>
</evidence>
<keyword evidence="2" id="KW-1185">Reference proteome</keyword>
<protein>
    <submittedName>
        <fullName evidence="1">Uncharacterized protein</fullName>
    </submittedName>
</protein>
<reference evidence="1 2" key="1">
    <citation type="submission" date="2020-07" db="EMBL/GenBank/DDBJ databases">
        <title>Taxonomic proposal: Crassvirales, a new order of highly abundant and diverse bacterial viruses.</title>
        <authorList>
            <person name="Shkoporov A.N."/>
            <person name="Stockdale S.R."/>
            <person name="Guerin E."/>
            <person name="Ross R.P."/>
            <person name="Hill C."/>
        </authorList>
    </citation>
    <scope>NUCLEOTIDE SEQUENCE [LARGE SCALE GENOMIC DNA]</scope>
</reference>
<dbReference type="EMBL" id="MT774385">
    <property type="protein sequence ID" value="QOR58944.1"/>
    <property type="molecule type" value="Genomic_DNA"/>
</dbReference>
<dbReference type="RefSeq" id="YP_010111102.1">
    <property type="nucleotide sequence ID" value="NC_055878.1"/>
</dbReference>
<proteinExistence type="predicted"/>